<protein>
    <submittedName>
        <fullName evidence="1">Uncharacterized protein</fullName>
    </submittedName>
</protein>
<accession>Q7UJF0</accession>
<dbReference type="HOGENOM" id="CLU_1561670_0_0_0"/>
<evidence type="ECO:0000313" key="2">
    <source>
        <dbReference type="Proteomes" id="UP000001025"/>
    </source>
</evidence>
<dbReference type="EMBL" id="BX294154">
    <property type="protein sequence ID" value="CAD77308.1"/>
    <property type="molecule type" value="Genomic_DNA"/>
</dbReference>
<evidence type="ECO:0000313" key="1">
    <source>
        <dbReference type="EMBL" id="CAD77308.1"/>
    </source>
</evidence>
<keyword evidence="2" id="KW-1185">Reference proteome</keyword>
<reference evidence="1 2" key="1">
    <citation type="journal article" date="2003" name="Proc. Natl. Acad. Sci. U.S.A.">
        <title>Complete genome sequence of the marine planctomycete Pirellula sp. strain 1.</title>
        <authorList>
            <person name="Gloeckner F.O."/>
            <person name="Kube M."/>
            <person name="Bauer M."/>
            <person name="Teeling H."/>
            <person name="Lombardot T."/>
            <person name="Ludwig W."/>
            <person name="Gade D."/>
            <person name="Beck A."/>
            <person name="Borzym K."/>
            <person name="Heitmann K."/>
            <person name="Rabus R."/>
            <person name="Schlesner H."/>
            <person name="Amann R."/>
            <person name="Reinhardt R."/>
        </authorList>
    </citation>
    <scope>NUCLEOTIDE SEQUENCE [LARGE SCALE GENOMIC DNA]</scope>
    <source>
        <strain evidence="2">DSM 10527 / NCIMB 13988 / SH1</strain>
    </source>
</reference>
<gene>
    <name evidence="1" type="ordered locus">RB11938</name>
</gene>
<dbReference type="AlphaFoldDB" id="Q7UJF0"/>
<dbReference type="STRING" id="243090.RB11938"/>
<name>Q7UJF0_RHOBA</name>
<proteinExistence type="predicted"/>
<dbReference type="EnsemblBacteria" id="CAD77308">
    <property type="protein sequence ID" value="CAD77308"/>
    <property type="gene ID" value="RB11938"/>
</dbReference>
<dbReference type="Proteomes" id="UP000001025">
    <property type="component" value="Chromosome"/>
</dbReference>
<sequence>MESPFAAIRFACSVVSLAEIVFRWSRAFAACVSIETLVCNLLFAPCRSSRSLRFALHITRSELRACGGRFALRRIMKMNGLTHPVSLRLFFRLAPRGKCAPIRCSTRFLVQGFLRCLGPTHVFGCWPPRAAFPSGSAAATAQWSLNPIAFMRWHLNALAMFPPMRLSPMWN</sequence>
<dbReference type="KEGG" id="rba:RB11938"/>
<dbReference type="InParanoid" id="Q7UJF0"/>
<organism evidence="1 2">
    <name type="scientific">Rhodopirellula baltica (strain DSM 10527 / NCIMB 13988 / SH1)</name>
    <dbReference type="NCBI Taxonomy" id="243090"/>
    <lineage>
        <taxon>Bacteria</taxon>
        <taxon>Pseudomonadati</taxon>
        <taxon>Planctomycetota</taxon>
        <taxon>Planctomycetia</taxon>
        <taxon>Pirellulales</taxon>
        <taxon>Pirellulaceae</taxon>
        <taxon>Rhodopirellula</taxon>
    </lineage>
</organism>